<dbReference type="PIRSF" id="PIRSF005457">
    <property type="entry name" value="Glx"/>
    <property type="match status" value="1"/>
</dbReference>
<dbReference type="GO" id="GO:0019243">
    <property type="term" value="P:methylglyoxal catabolic process to D-lactate via S-lactoyl-glutathione"/>
    <property type="evidence" value="ECO:0007669"/>
    <property type="project" value="UniProtKB-UniRule"/>
</dbReference>
<dbReference type="HAMAP" id="MF_01374">
    <property type="entry name" value="Glyoxalase_2"/>
    <property type="match status" value="1"/>
</dbReference>
<comment type="similarity">
    <text evidence="3 7">Belongs to the metallo-beta-lactamase superfamily. Glyoxalase II family.</text>
</comment>
<dbReference type="InterPro" id="IPR036866">
    <property type="entry name" value="RibonucZ/Hydroxyglut_hydro"/>
</dbReference>
<dbReference type="EMBL" id="CP023270">
    <property type="protein sequence ID" value="AVJ28228.1"/>
    <property type="molecule type" value="Genomic_DNA"/>
</dbReference>
<evidence type="ECO:0000256" key="6">
    <source>
        <dbReference type="ARBA" id="ARBA00022833"/>
    </source>
</evidence>
<name>A0A2S0I895_9BURK</name>
<feature type="domain" description="Metallo-beta-lactamase" evidence="8">
    <location>
        <begin position="19"/>
        <end position="175"/>
    </location>
</feature>
<dbReference type="UniPathway" id="UPA00619">
    <property type="reaction ID" value="UER00676"/>
</dbReference>
<feature type="binding site" evidence="7">
    <location>
        <position position="64"/>
    </location>
    <ligand>
        <name>Zn(2+)</name>
        <dbReference type="ChEBI" id="CHEBI:29105"/>
        <label>2</label>
    </ligand>
</feature>
<reference evidence="9 10" key="1">
    <citation type="submission" date="2017-09" db="EMBL/GenBank/DDBJ databases">
        <title>Genomic, metabolic, and phenotypic characteristics of bacterial isolates from the natural microbiome of the model nematode Caenorhabditis elegans.</title>
        <authorList>
            <person name="Zimmermann J."/>
            <person name="Obeng N."/>
            <person name="Yang W."/>
            <person name="Obeng O."/>
            <person name="Kissoyan K."/>
            <person name="Pees B."/>
            <person name="Dirksen P."/>
            <person name="Hoppner M."/>
            <person name="Franke A."/>
            <person name="Rosenstiel P."/>
            <person name="Leippe M."/>
            <person name="Dierking K."/>
            <person name="Kaleta C."/>
            <person name="Schulenburg H."/>
        </authorList>
    </citation>
    <scope>NUCLEOTIDE SEQUENCE [LARGE SCALE GENOMIC DNA]</scope>
    <source>
        <strain evidence="9 10">MYb73</strain>
    </source>
</reference>
<dbReference type="EC" id="3.1.2.6" evidence="7"/>
<dbReference type="Pfam" id="PF00753">
    <property type="entry name" value="Lactamase_B"/>
    <property type="match status" value="1"/>
</dbReference>
<dbReference type="RefSeq" id="WP_105239031.1">
    <property type="nucleotide sequence ID" value="NZ_CP023270.1"/>
</dbReference>
<keyword evidence="5 7" id="KW-0378">Hydrolase</keyword>
<evidence type="ECO:0000259" key="8">
    <source>
        <dbReference type="SMART" id="SM00849"/>
    </source>
</evidence>
<feature type="binding site" evidence="7">
    <location>
        <position position="137"/>
    </location>
    <ligand>
        <name>Zn(2+)</name>
        <dbReference type="ChEBI" id="CHEBI:29105"/>
        <label>2</label>
    </ligand>
</feature>
<evidence type="ECO:0000256" key="4">
    <source>
        <dbReference type="ARBA" id="ARBA00022723"/>
    </source>
</evidence>
<evidence type="ECO:0000256" key="2">
    <source>
        <dbReference type="ARBA" id="ARBA00004963"/>
    </source>
</evidence>
<evidence type="ECO:0000256" key="7">
    <source>
        <dbReference type="HAMAP-Rule" id="MF_01374"/>
    </source>
</evidence>
<dbReference type="InterPro" id="IPR050110">
    <property type="entry name" value="Glyoxalase_II_hydrolase"/>
</dbReference>
<dbReference type="Proteomes" id="UP000239477">
    <property type="component" value="Chromosome"/>
</dbReference>
<comment type="pathway">
    <text evidence="2 7">Secondary metabolite metabolism; methylglyoxal degradation; (R)-lactate from methylglyoxal: step 2/2.</text>
</comment>
<dbReference type="SMART" id="SM00849">
    <property type="entry name" value="Lactamase_B"/>
    <property type="match status" value="1"/>
</dbReference>
<accession>A0A2S0I895</accession>
<gene>
    <name evidence="7 9" type="primary">gloB</name>
    <name evidence="9" type="ORF">CLM73_14515</name>
</gene>
<dbReference type="PANTHER" id="PTHR43705">
    <property type="entry name" value="HYDROXYACYLGLUTATHIONE HYDROLASE"/>
    <property type="match status" value="1"/>
</dbReference>
<dbReference type="Pfam" id="PF16123">
    <property type="entry name" value="HAGH_C"/>
    <property type="match status" value="1"/>
</dbReference>
<proteinExistence type="inferred from homology"/>
<evidence type="ECO:0000313" key="10">
    <source>
        <dbReference type="Proteomes" id="UP000239477"/>
    </source>
</evidence>
<keyword evidence="10" id="KW-1185">Reference proteome</keyword>
<dbReference type="InterPro" id="IPR035680">
    <property type="entry name" value="Clx_II_MBL"/>
</dbReference>
<keyword evidence="4 7" id="KW-0479">Metal-binding</keyword>
<sequence length="265" mass="29393">MIVEDNNALSVQILPVLEDNYIFLIESKRTGALAVVDPTEAGPVLDALDGRRVDLILNTHHHWDHVSGNTEIKRKTGARVIGPASEADDIPGIDRGVVEGDTFEFGGHVAKVIDVPGNTIGHIAFWFEEARLLFSGDTIFHLGCGRVQEAMPAQMWTSIDKLRSLPPETLIYSSHEYAADNARFAITIEPDNEDLLQQIKLIEKSRQAGIPTVPSTLSTELAANPFLRVDQDSIRSRLGCKASANWEVFAKLRRMKDAFRELKNQ</sequence>
<comment type="function">
    <text evidence="7">Thiolesterase that catalyzes the hydrolysis of S-D-lactoyl-glutathione to form glutathione and D-lactic acid.</text>
</comment>
<feature type="binding site" evidence="7">
    <location>
        <position position="175"/>
    </location>
    <ligand>
        <name>Zn(2+)</name>
        <dbReference type="ChEBI" id="CHEBI:29105"/>
        <label>2</label>
    </ligand>
</feature>
<dbReference type="OrthoDB" id="9802248at2"/>
<dbReference type="GO" id="GO:0004416">
    <property type="term" value="F:hydroxyacylglutathione hydrolase activity"/>
    <property type="evidence" value="ECO:0007669"/>
    <property type="project" value="UniProtKB-UniRule"/>
</dbReference>
<dbReference type="InterPro" id="IPR001279">
    <property type="entry name" value="Metallo-B-lactamas"/>
</dbReference>
<comment type="caution">
    <text evidence="7">Lacks conserved residue(s) required for the propagation of feature annotation.</text>
</comment>
<comment type="catalytic activity">
    <reaction evidence="1 7">
        <text>an S-(2-hydroxyacyl)glutathione + H2O = a 2-hydroxy carboxylate + glutathione + H(+)</text>
        <dbReference type="Rhea" id="RHEA:21864"/>
        <dbReference type="ChEBI" id="CHEBI:15377"/>
        <dbReference type="ChEBI" id="CHEBI:15378"/>
        <dbReference type="ChEBI" id="CHEBI:57925"/>
        <dbReference type="ChEBI" id="CHEBI:58896"/>
        <dbReference type="ChEBI" id="CHEBI:71261"/>
        <dbReference type="EC" id="3.1.2.6"/>
    </reaction>
</comment>
<organism evidence="9 10">
    <name type="scientific">Achromobacter spanius</name>
    <dbReference type="NCBI Taxonomy" id="217203"/>
    <lineage>
        <taxon>Bacteria</taxon>
        <taxon>Pseudomonadati</taxon>
        <taxon>Pseudomonadota</taxon>
        <taxon>Betaproteobacteria</taxon>
        <taxon>Burkholderiales</taxon>
        <taxon>Alcaligenaceae</taxon>
        <taxon>Achromobacter</taxon>
    </lineage>
</organism>
<dbReference type="CDD" id="cd07723">
    <property type="entry name" value="hydroxyacylglutathione_hydrolase_MBL-fold"/>
    <property type="match status" value="1"/>
</dbReference>
<dbReference type="GO" id="GO:0046872">
    <property type="term" value="F:metal ion binding"/>
    <property type="evidence" value="ECO:0007669"/>
    <property type="project" value="UniProtKB-KW"/>
</dbReference>
<keyword evidence="6 7" id="KW-0862">Zinc</keyword>
<dbReference type="SUPFAM" id="SSF56281">
    <property type="entry name" value="Metallo-hydrolase/oxidoreductase"/>
    <property type="match status" value="1"/>
</dbReference>
<dbReference type="NCBIfam" id="TIGR03413">
    <property type="entry name" value="GSH_gloB"/>
    <property type="match status" value="1"/>
</dbReference>
<dbReference type="PANTHER" id="PTHR43705:SF1">
    <property type="entry name" value="HYDROXYACYLGLUTATHIONE HYDROLASE GLOB"/>
    <property type="match status" value="1"/>
</dbReference>
<dbReference type="AlphaFoldDB" id="A0A2S0I895"/>
<dbReference type="InterPro" id="IPR017782">
    <property type="entry name" value="Hydroxyacylglutathione_Hdrlase"/>
</dbReference>
<feature type="binding site" evidence="7">
    <location>
        <position position="65"/>
    </location>
    <ligand>
        <name>Zn(2+)</name>
        <dbReference type="ChEBI" id="CHEBI:29105"/>
        <label>2</label>
    </ligand>
</feature>
<evidence type="ECO:0000256" key="1">
    <source>
        <dbReference type="ARBA" id="ARBA00001623"/>
    </source>
</evidence>
<evidence type="ECO:0000256" key="5">
    <source>
        <dbReference type="ARBA" id="ARBA00022801"/>
    </source>
</evidence>
<protein>
    <recommendedName>
        <fullName evidence="7">Hydroxyacylglutathione hydrolase</fullName>
        <ecNumber evidence="7">3.1.2.6</ecNumber>
    </recommendedName>
    <alternativeName>
        <fullName evidence="7">Glyoxalase II</fullName>
        <shortName evidence="7">Glx II</shortName>
    </alternativeName>
</protein>
<dbReference type="Gene3D" id="3.60.15.10">
    <property type="entry name" value="Ribonuclease Z/Hydroxyacylglutathione hydrolase-like"/>
    <property type="match status" value="1"/>
</dbReference>
<comment type="cofactor">
    <cofactor evidence="7">
        <name>Zn(2+)</name>
        <dbReference type="ChEBI" id="CHEBI:29105"/>
    </cofactor>
    <text evidence="7">Binds 2 Zn(2+) ions per subunit.</text>
</comment>
<evidence type="ECO:0000256" key="3">
    <source>
        <dbReference type="ARBA" id="ARBA00006759"/>
    </source>
</evidence>
<dbReference type="InterPro" id="IPR032282">
    <property type="entry name" value="HAGH_C"/>
</dbReference>
<evidence type="ECO:0000313" key="9">
    <source>
        <dbReference type="EMBL" id="AVJ28228.1"/>
    </source>
</evidence>
<comment type="subunit">
    <text evidence="7">Monomer.</text>
</comment>